<dbReference type="RefSeq" id="XP_067691658.1">
    <property type="nucleotide sequence ID" value="XM_067836287.1"/>
</dbReference>
<dbReference type="GO" id="GO:0044550">
    <property type="term" value="P:secondary metabolite biosynthetic process"/>
    <property type="evidence" value="ECO:0007669"/>
    <property type="project" value="TreeGrafter"/>
</dbReference>
<dbReference type="Pfam" id="PF00501">
    <property type="entry name" value="AMP-binding"/>
    <property type="match status" value="1"/>
</dbReference>
<dbReference type="PANTHER" id="PTHR45527">
    <property type="entry name" value="NONRIBOSOMAL PEPTIDE SYNTHETASE"/>
    <property type="match status" value="1"/>
</dbReference>
<dbReference type="PROSITE" id="PS50088">
    <property type="entry name" value="ANK_REPEAT"/>
    <property type="match status" value="1"/>
</dbReference>
<dbReference type="EMBL" id="JAFHKP010000028">
    <property type="protein sequence ID" value="KAG5475129.1"/>
    <property type="molecule type" value="Genomic_DNA"/>
</dbReference>
<keyword evidence="1" id="KW-0040">ANK repeat</keyword>
<dbReference type="OrthoDB" id="416786at2759"/>
<dbReference type="Pfam" id="PF00023">
    <property type="entry name" value="Ank"/>
    <property type="match status" value="1"/>
</dbReference>
<evidence type="ECO:0000259" key="2">
    <source>
        <dbReference type="Pfam" id="PF00501"/>
    </source>
</evidence>
<dbReference type="SUPFAM" id="SSF48403">
    <property type="entry name" value="Ankyrin repeat"/>
    <property type="match status" value="1"/>
</dbReference>
<dbReference type="GO" id="GO:0043041">
    <property type="term" value="P:amino acid activation for nonribosomal peptide biosynthetic process"/>
    <property type="evidence" value="ECO:0007669"/>
    <property type="project" value="TreeGrafter"/>
</dbReference>
<proteinExistence type="predicted"/>
<dbReference type="Gene3D" id="1.25.40.20">
    <property type="entry name" value="Ankyrin repeat-containing domain"/>
    <property type="match status" value="1"/>
</dbReference>
<comment type="caution">
    <text evidence="3">The sequence shown here is derived from an EMBL/GenBank/DDBJ whole genome shotgun (WGS) entry which is preliminary data.</text>
</comment>
<dbReference type="GO" id="GO:0005737">
    <property type="term" value="C:cytoplasm"/>
    <property type="evidence" value="ECO:0007669"/>
    <property type="project" value="TreeGrafter"/>
</dbReference>
<evidence type="ECO:0000313" key="3">
    <source>
        <dbReference type="EMBL" id="KAG5475129.1"/>
    </source>
</evidence>
<dbReference type="InterPro" id="IPR006162">
    <property type="entry name" value="Ppantetheine_attach_site"/>
</dbReference>
<evidence type="ECO:0000313" key="4">
    <source>
        <dbReference type="Proteomes" id="UP000674179"/>
    </source>
</evidence>
<accession>A0A836KGD1</accession>
<dbReference type="InterPro" id="IPR002110">
    <property type="entry name" value="Ankyrin_rpt"/>
</dbReference>
<dbReference type="GO" id="GO:0031177">
    <property type="term" value="F:phosphopantetheine binding"/>
    <property type="evidence" value="ECO:0007669"/>
    <property type="project" value="TreeGrafter"/>
</dbReference>
<dbReference type="SUPFAM" id="SSF56801">
    <property type="entry name" value="Acetyl-CoA synthetase-like"/>
    <property type="match status" value="1"/>
</dbReference>
<dbReference type="PROSITE" id="PS00455">
    <property type="entry name" value="AMP_BINDING"/>
    <property type="match status" value="1"/>
</dbReference>
<dbReference type="PROSITE" id="PS00012">
    <property type="entry name" value="PHOSPHOPANTETHEINE"/>
    <property type="match status" value="1"/>
</dbReference>
<dbReference type="Gene3D" id="3.30.300.30">
    <property type="match status" value="1"/>
</dbReference>
<keyword evidence="4" id="KW-1185">Reference proteome</keyword>
<dbReference type="KEGG" id="lenr:94171797"/>
<name>A0A836KGD1_LEIEN</name>
<dbReference type="InterPro" id="IPR036770">
    <property type="entry name" value="Ankyrin_rpt-contain_sf"/>
</dbReference>
<evidence type="ECO:0000256" key="1">
    <source>
        <dbReference type="PROSITE-ProRule" id="PRU00023"/>
    </source>
</evidence>
<dbReference type="InterPro" id="IPR042099">
    <property type="entry name" value="ANL_N_sf"/>
</dbReference>
<dbReference type="GeneID" id="94171797"/>
<dbReference type="SMART" id="SM00248">
    <property type="entry name" value="ANK"/>
    <property type="match status" value="4"/>
</dbReference>
<feature type="repeat" description="ANK" evidence="1">
    <location>
        <begin position="863"/>
        <end position="896"/>
    </location>
</feature>
<feature type="domain" description="AMP-dependent synthetase/ligase" evidence="2">
    <location>
        <begin position="160"/>
        <end position="398"/>
    </location>
</feature>
<dbReference type="Gene3D" id="3.40.50.12780">
    <property type="entry name" value="N-terminal domain of ligase-like"/>
    <property type="match status" value="1"/>
</dbReference>
<protein>
    <recommendedName>
        <fullName evidence="2">AMP-dependent synthetase/ligase domain-containing protein</fullName>
    </recommendedName>
</protein>
<dbReference type="InterPro" id="IPR045851">
    <property type="entry name" value="AMP-bd_C_sf"/>
</dbReference>
<sequence>MSSNAARYVGDGATLSACILAALEERGDDEVMFALLRHRHPDSSSASQLEGSRGVADADEAAIKVEGVTKRTWCAFVVLLKRRFVVSSLGQRTVLLAGRAHVASGDEGDVESECDVGVYSRETFYVCLVESACLCLGWSFCLFRPDDPPLRLQRLEQLRRPRWKLRTEDVASLLQEALSAEESSVRSRELEVAEAGTGAPARLPVAQVDDNRVAYYMYTSGSTGDPRCVVASRGNLRAYLQRFIFAKDGLDAVDARCRFFGLSSPFFDPSIGDMLVGLCTPHGVLYTCTQENLLNGQAAPLLACVQPTHVVSTPAVWSSLTISGHLLSLLPSSTAPMKVFLGGERMSQELIDIWAGKVELYNIYGATEATIYQSAWRVFPGTRVYDVKCGPGVGTRIRIERLNAAFNVPLSDRDASPLEDGFRQELCESESDEYGEVVLYGDQVCFGYAEDSTASPFGHDPVTGERFFCTGDIGRLVSTDEGGRPELELRGRRDWQLKLNGQRVALEEVEATVQRALEGLFSQCACFCVQVVTGTPGIGAAVVLTDVVDEGLLREHRAGVAAALQELLALHLPSFMVPCRWLLLAKGASLPQTPTGKVNRAQLAADAAHDQREGLGAQLQGKHGACSGEVDGLYRVVHSVWQSTLGVPVHCDTHYLHAGGDSLGALKLSRAVYLGLHAGSDAEIDEHGSLPAPFQPCVLLQHPRFDDYVQALREAWAAAPLIAESKPESSGTVLALPFPVPSPLVLSSAEAPADFFFREVVAAQGAGIADRLLRHGLANVDGYNSREHRCTTPLHVAVASCCSLEQELPALRVVEVLLQHGASLTAVTPDGVTAAHLASSRSATLLQRLLVHNQGVAHCRDARQQSLLHFAARSGNAEAARLLLRQYGLKLDTRDKWQRTPAHWAVLNGHTAVLEEMALYCASSAATSSVAAATAKTTEANGGDVKRRRCLGSETARFTRLARKKTYLKYETLHQIARRVCPADDRVKHLCDILAPAVGEAAAAE</sequence>
<dbReference type="InterPro" id="IPR020845">
    <property type="entry name" value="AMP-binding_CS"/>
</dbReference>
<gene>
    <name evidence="3" type="ORF">CUR178_04580</name>
</gene>
<dbReference type="InterPro" id="IPR000873">
    <property type="entry name" value="AMP-dep_synth/lig_dom"/>
</dbReference>
<dbReference type="AlphaFoldDB" id="A0A836KGD1"/>
<organism evidence="3 4">
    <name type="scientific">Leishmania enriettii</name>
    <dbReference type="NCBI Taxonomy" id="5663"/>
    <lineage>
        <taxon>Eukaryota</taxon>
        <taxon>Discoba</taxon>
        <taxon>Euglenozoa</taxon>
        <taxon>Kinetoplastea</taxon>
        <taxon>Metakinetoplastina</taxon>
        <taxon>Trypanosomatida</taxon>
        <taxon>Trypanosomatidae</taxon>
        <taxon>Leishmaniinae</taxon>
        <taxon>Leishmania</taxon>
    </lineage>
</organism>
<dbReference type="Pfam" id="PF12796">
    <property type="entry name" value="Ank_2"/>
    <property type="match status" value="1"/>
</dbReference>
<dbReference type="Proteomes" id="UP000674179">
    <property type="component" value="Chromosome 28"/>
</dbReference>
<dbReference type="PANTHER" id="PTHR45527:SF1">
    <property type="entry name" value="FATTY ACID SYNTHASE"/>
    <property type="match status" value="1"/>
</dbReference>
<reference evidence="3 4" key="1">
    <citation type="submission" date="2021-02" db="EMBL/GenBank/DDBJ databases">
        <title>Leishmania (Mundinia) enrietti genome sequencing and assembly.</title>
        <authorList>
            <person name="Almutairi H."/>
            <person name="Gatherer D."/>
        </authorList>
    </citation>
    <scope>NUCLEOTIDE SEQUENCE [LARGE SCALE GENOMIC DNA]</scope>
    <source>
        <strain evidence="3">CUR178</strain>
    </source>
</reference>